<keyword evidence="3" id="KW-1185">Reference proteome</keyword>
<accession>M7BP82</accession>
<sequence length="91" mass="9943">MAIPYHVILTSALLLAAALPSELRSWSAVATLQLPSSEGRAIIISPTEKDENSEVVKSADVTKLLKIVKSKADCKVLQRDLTKLGDWAIKW</sequence>
<feature type="signal peptide" evidence="1">
    <location>
        <begin position="1"/>
        <end position="18"/>
    </location>
</feature>
<proteinExistence type="predicted"/>
<evidence type="ECO:0000313" key="2">
    <source>
        <dbReference type="EMBL" id="EMP37520.1"/>
    </source>
</evidence>
<dbReference type="Proteomes" id="UP000031443">
    <property type="component" value="Unassembled WGS sequence"/>
</dbReference>
<dbReference type="EMBL" id="KB522027">
    <property type="protein sequence ID" value="EMP37520.1"/>
    <property type="molecule type" value="Genomic_DNA"/>
</dbReference>
<name>M7BP82_CHEMY</name>
<evidence type="ECO:0000313" key="3">
    <source>
        <dbReference type="Proteomes" id="UP000031443"/>
    </source>
</evidence>
<organism evidence="2 3">
    <name type="scientific">Chelonia mydas</name>
    <name type="common">Green sea-turtle</name>
    <name type="synonym">Chelonia agassizi</name>
    <dbReference type="NCBI Taxonomy" id="8469"/>
    <lineage>
        <taxon>Eukaryota</taxon>
        <taxon>Metazoa</taxon>
        <taxon>Chordata</taxon>
        <taxon>Craniata</taxon>
        <taxon>Vertebrata</taxon>
        <taxon>Euteleostomi</taxon>
        <taxon>Archelosauria</taxon>
        <taxon>Testudinata</taxon>
        <taxon>Testudines</taxon>
        <taxon>Cryptodira</taxon>
        <taxon>Durocryptodira</taxon>
        <taxon>Americhelydia</taxon>
        <taxon>Chelonioidea</taxon>
        <taxon>Cheloniidae</taxon>
        <taxon>Chelonia</taxon>
    </lineage>
</organism>
<dbReference type="AlphaFoldDB" id="M7BP82"/>
<keyword evidence="1" id="KW-0732">Signal</keyword>
<gene>
    <name evidence="2" type="ORF">UY3_05333</name>
</gene>
<evidence type="ECO:0000256" key="1">
    <source>
        <dbReference type="SAM" id="SignalP"/>
    </source>
</evidence>
<feature type="chain" id="PRO_5004080196" evidence="1">
    <location>
        <begin position="19"/>
        <end position="91"/>
    </location>
</feature>
<protein>
    <submittedName>
        <fullName evidence="2">Uncharacterized protein</fullName>
    </submittedName>
</protein>
<reference evidence="3" key="1">
    <citation type="journal article" date="2013" name="Nat. Genet.">
        <title>The draft genomes of soft-shell turtle and green sea turtle yield insights into the development and evolution of the turtle-specific body plan.</title>
        <authorList>
            <person name="Wang Z."/>
            <person name="Pascual-Anaya J."/>
            <person name="Zadissa A."/>
            <person name="Li W."/>
            <person name="Niimura Y."/>
            <person name="Huang Z."/>
            <person name="Li C."/>
            <person name="White S."/>
            <person name="Xiong Z."/>
            <person name="Fang D."/>
            <person name="Wang B."/>
            <person name="Ming Y."/>
            <person name="Chen Y."/>
            <person name="Zheng Y."/>
            <person name="Kuraku S."/>
            <person name="Pignatelli M."/>
            <person name="Herrero J."/>
            <person name="Beal K."/>
            <person name="Nozawa M."/>
            <person name="Li Q."/>
            <person name="Wang J."/>
            <person name="Zhang H."/>
            <person name="Yu L."/>
            <person name="Shigenobu S."/>
            <person name="Wang J."/>
            <person name="Liu J."/>
            <person name="Flicek P."/>
            <person name="Searle S."/>
            <person name="Wang J."/>
            <person name="Kuratani S."/>
            <person name="Yin Y."/>
            <person name="Aken B."/>
            <person name="Zhang G."/>
            <person name="Irie N."/>
        </authorList>
    </citation>
    <scope>NUCLEOTIDE SEQUENCE [LARGE SCALE GENOMIC DNA]</scope>
</reference>